<gene>
    <name evidence="2" type="ORF">EDC30_104331</name>
</gene>
<keyword evidence="1" id="KW-1133">Transmembrane helix</keyword>
<comment type="caution">
    <text evidence="2">The sequence shown here is derived from an EMBL/GenBank/DDBJ whole genome shotgun (WGS) entry which is preliminary data.</text>
</comment>
<accession>A0A4R3HW75</accession>
<protein>
    <submittedName>
        <fullName evidence="2">Uncharacterized protein</fullName>
    </submittedName>
</protein>
<keyword evidence="1" id="KW-0472">Membrane</keyword>
<evidence type="ECO:0000256" key="1">
    <source>
        <dbReference type="SAM" id="Phobius"/>
    </source>
</evidence>
<name>A0A4R3HW75_PAULE</name>
<dbReference type="EMBL" id="SLZQ01000004">
    <property type="protein sequence ID" value="TCS37527.1"/>
    <property type="molecule type" value="Genomic_DNA"/>
</dbReference>
<keyword evidence="3" id="KW-1185">Reference proteome</keyword>
<dbReference type="AlphaFoldDB" id="A0A4R3HW75"/>
<dbReference type="RefSeq" id="WP_165973775.1">
    <property type="nucleotide sequence ID" value="NZ_SLZQ01000004.1"/>
</dbReference>
<organism evidence="2 3">
    <name type="scientific">Paucimonas lemoignei</name>
    <name type="common">Pseudomonas lemoignei</name>
    <dbReference type="NCBI Taxonomy" id="29443"/>
    <lineage>
        <taxon>Bacteria</taxon>
        <taxon>Pseudomonadati</taxon>
        <taxon>Pseudomonadota</taxon>
        <taxon>Betaproteobacteria</taxon>
        <taxon>Burkholderiales</taxon>
        <taxon>Burkholderiaceae</taxon>
        <taxon>Paucimonas</taxon>
    </lineage>
</organism>
<keyword evidence="1" id="KW-0812">Transmembrane</keyword>
<dbReference type="Proteomes" id="UP000295382">
    <property type="component" value="Unassembled WGS sequence"/>
</dbReference>
<sequence length="58" mass="6344">MILEPYDNSVDSPEAAQQRVDEIVSRGPGGALALAGTAVLIVLAIWFAFYFFVFIPRT</sequence>
<feature type="transmembrane region" description="Helical" evidence="1">
    <location>
        <begin position="31"/>
        <end position="55"/>
    </location>
</feature>
<evidence type="ECO:0000313" key="2">
    <source>
        <dbReference type="EMBL" id="TCS37527.1"/>
    </source>
</evidence>
<evidence type="ECO:0000313" key="3">
    <source>
        <dbReference type="Proteomes" id="UP000295382"/>
    </source>
</evidence>
<proteinExistence type="predicted"/>
<reference evidence="2 3" key="1">
    <citation type="submission" date="2019-03" db="EMBL/GenBank/DDBJ databases">
        <title>Genomic Encyclopedia of Type Strains, Phase IV (KMG-IV): sequencing the most valuable type-strain genomes for metagenomic binning, comparative biology and taxonomic classification.</title>
        <authorList>
            <person name="Goeker M."/>
        </authorList>
    </citation>
    <scope>NUCLEOTIDE SEQUENCE [LARGE SCALE GENOMIC DNA]</scope>
    <source>
        <strain evidence="2 3">DSM 7445</strain>
    </source>
</reference>